<evidence type="ECO:0000256" key="1">
    <source>
        <dbReference type="RuleBase" id="RU341113"/>
    </source>
</evidence>
<comment type="similarity">
    <text evidence="1">Belongs to the metallo-dependent hydrolases superfamily. Peptidase M19 family.</text>
</comment>
<dbReference type="PROSITE" id="PS51365">
    <property type="entry name" value="RENAL_DIPEPTIDASE_2"/>
    <property type="match status" value="1"/>
</dbReference>
<dbReference type="InParanoid" id="B4LYD4"/>
<dbReference type="GO" id="GO:0046872">
    <property type="term" value="F:metal ion binding"/>
    <property type="evidence" value="ECO:0007669"/>
    <property type="project" value="UniProtKB-UniRule"/>
</dbReference>
<dbReference type="InterPro" id="IPR008257">
    <property type="entry name" value="Pept_M19"/>
</dbReference>
<reference evidence="2 3" key="1">
    <citation type="journal article" date="2007" name="Nature">
        <title>Evolution of genes and genomes on the Drosophila phylogeny.</title>
        <authorList>
            <consortium name="Drosophila 12 Genomes Consortium"/>
            <person name="Clark A.G."/>
            <person name="Eisen M.B."/>
            <person name="Smith D.R."/>
            <person name="Bergman C.M."/>
            <person name="Oliver B."/>
            <person name="Markow T.A."/>
            <person name="Kaufman T.C."/>
            <person name="Kellis M."/>
            <person name="Gelbart W."/>
            <person name="Iyer V.N."/>
            <person name="Pollard D.A."/>
            <person name="Sackton T.B."/>
            <person name="Larracuente A.M."/>
            <person name="Singh N.D."/>
            <person name="Abad J.P."/>
            <person name="Abt D.N."/>
            <person name="Adryan B."/>
            <person name="Aguade M."/>
            <person name="Akashi H."/>
            <person name="Anderson W.W."/>
            <person name="Aquadro C.F."/>
            <person name="Ardell D.H."/>
            <person name="Arguello R."/>
            <person name="Artieri C.G."/>
            <person name="Barbash D.A."/>
            <person name="Barker D."/>
            <person name="Barsanti P."/>
            <person name="Batterham P."/>
            <person name="Batzoglou S."/>
            <person name="Begun D."/>
            <person name="Bhutkar A."/>
            <person name="Blanco E."/>
            <person name="Bosak S.A."/>
            <person name="Bradley R.K."/>
            <person name="Brand A.D."/>
            <person name="Brent M.R."/>
            <person name="Brooks A.N."/>
            <person name="Brown R.H."/>
            <person name="Butlin R.K."/>
            <person name="Caggese C."/>
            <person name="Calvi B.R."/>
            <person name="Bernardo de Carvalho A."/>
            <person name="Caspi A."/>
            <person name="Castrezana S."/>
            <person name="Celniker S.E."/>
            <person name="Chang J.L."/>
            <person name="Chapple C."/>
            <person name="Chatterji S."/>
            <person name="Chinwalla A."/>
            <person name="Civetta A."/>
            <person name="Clifton S.W."/>
            <person name="Comeron J.M."/>
            <person name="Costello J.C."/>
            <person name="Coyne J.A."/>
            <person name="Daub J."/>
            <person name="David R.G."/>
            <person name="Delcher A.L."/>
            <person name="Delehaunty K."/>
            <person name="Do C.B."/>
            <person name="Ebling H."/>
            <person name="Edwards K."/>
            <person name="Eickbush T."/>
            <person name="Evans J.D."/>
            <person name="Filipski A."/>
            <person name="Findeiss S."/>
            <person name="Freyhult E."/>
            <person name="Fulton L."/>
            <person name="Fulton R."/>
            <person name="Garcia A.C."/>
            <person name="Gardiner A."/>
            <person name="Garfield D.A."/>
            <person name="Garvin B.E."/>
            <person name="Gibson G."/>
            <person name="Gilbert D."/>
            <person name="Gnerre S."/>
            <person name="Godfrey J."/>
            <person name="Good R."/>
            <person name="Gotea V."/>
            <person name="Gravely B."/>
            <person name="Greenberg A.J."/>
            <person name="Griffiths-Jones S."/>
            <person name="Gross S."/>
            <person name="Guigo R."/>
            <person name="Gustafson E.A."/>
            <person name="Haerty W."/>
            <person name="Hahn M.W."/>
            <person name="Halligan D.L."/>
            <person name="Halpern A.L."/>
            <person name="Halter G.M."/>
            <person name="Han M.V."/>
            <person name="Heger A."/>
            <person name="Hillier L."/>
            <person name="Hinrichs A.S."/>
            <person name="Holmes I."/>
            <person name="Hoskins R.A."/>
            <person name="Hubisz M.J."/>
            <person name="Hultmark D."/>
            <person name="Huntley M.A."/>
            <person name="Jaffe D.B."/>
            <person name="Jagadeeshan S."/>
            <person name="Jeck W.R."/>
            <person name="Johnson J."/>
            <person name="Jones C.D."/>
            <person name="Jordan W.C."/>
            <person name="Karpen G.H."/>
            <person name="Kataoka E."/>
            <person name="Keightley P.D."/>
            <person name="Kheradpour P."/>
            <person name="Kirkness E.F."/>
            <person name="Koerich L.B."/>
            <person name="Kristiansen K."/>
            <person name="Kudrna D."/>
            <person name="Kulathinal R.J."/>
            <person name="Kumar S."/>
            <person name="Kwok R."/>
            <person name="Lander E."/>
            <person name="Langley C.H."/>
            <person name="Lapoint R."/>
            <person name="Lazzaro B.P."/>
            <person name="Lee S.J."/>
            <person name="Levesque L."/>
            <person name="Li R."/>
            <person name="Lin C.F."/>
            <person name="Lin M.F."/>
            <person name="Lindblad-Toh K."/>
            <person name="Llopart A."/>
            <person name="Long M."/>
            <person name="Low L."/>
            <person name="Lozovsky E."/>
            <person name="Lu J."/>
            <person name="Luo M."/>
            <person name="Machado C.A."/>
            <person name="Makalowski W."/>
            <person name="Marzo M."/>
            <person name="Matsuda M."/>
            <person name="Matzkin L."/>
            <person name="McAllister B."/>
            <person name="McBride C.S."/>
            <person name="McKernan B."/>
            <person name="McKernan K."/>
            <person name="Mendez-Lago M."/>
            <person name="Minx P."/>
            <person name="Mollenhauer M.U."/>
            <person name="Montooth K."/>
            <person name="Mount S.M."/>
            <person name="Mu X."/>
            <person name="Myers E."/>
            <person name="Negre B."/>
            <person name="Newfeld S."/>
            <person name="Nielsen R."/>
            <person name="Noor M.A."/>
            <person name="O'Grady P."/>
            <person name="Pachter L."/>
            <person name="Papaceit M."/>
            <person name="Parisi M.J."/>
            <person name="Parisi M."/>
            <person name="Parts L."/>
            <person name="Pedersen J.S."/>
            <person name="Pesole G."/>
            <person name="Phillippy A.M."/>
            <person name="Ponting C.P."/>
            <person name="Pop M."/>
            <person name="Porcelli D."/>
            <person name="Powell J.R."/>
            <person name="Prohaska S."/>
            <person name="Pruitt K."/>
            <person name="Puig M."/>
            <person name="Quesneville H."/>
            <person name="Ram K.R."/>
            <person name="Rand D."/>
            <person name="Rasmussen M.D."/>
            <person name="Reed L.K."/>
            <person name="Reenan R."/>
            <person name="Reily A."/>
            <person name="Remington K.A."/>
            <person name="Rieger T.T."/>
            <person name="Ritchie M.G."/>
            <person name="Robin C."/>
            <person name="Rogers Y.H."/>
            <person name="Rohde C."/>
            <person name="Rozas J."/>
            <person name="Rubenfield M.J."/>
            <person name="Ruiz A."/>
            <person name="Russo S."/>
            <person name="Salzberg S.L."/>
            <person name="Sanchez-Gracia A."/>
            <person name="Saranga D.J."/>
            <person name="Sato H."/>
            <person name="Schaeffer S.W."/>
            <person name="Schatz M.C."/>
            <person name="Schlenke T."/>
            <person name="Schwartz R."/>
            <person name="Segarra C."/>
            <person name="Singh R.S."/>
            <person name="Sirot L."/>
            <person name="Sirota M."/>
            <person name="Sisneros N.B."/>
            <person name="Smith C.D."/>
            <person name="Smith T.F."/>
            <person name="Spieth J."/>
            <person name="Stage D.E."/>
            <person name="Stark A."/>
            <person name="Stephan W."/>
            <person name="Strausberg R.L."/>
            <person name="Strempel S."/>
            <person name="Sturgill D."/>
            <person name="Sutton G."/>
            <person name="Sutton G.G."/>
            <person name="Tao W."/>
            <person name="Teichmann S."/>
            <person name="Tobari Y.N."/>
            <person name="Tomimura Y."/>
            <person name="Tsolas J.M."/>
            <person name="Valente V.L."/>
            <person name="Venter E."/>
            <person name="Venter J.C."/>
            <person name="Vicario S."/>
            <person name="Vieira F.G."/>
            <person name="Vilella A.J."/>
            <person name="Villasante A."/>
            <person name="Walenz B."/>
            <person name="Wang J."/>
            <person name="Wasserman M."/>
            <person name="Watts T."/>
            <person name="Wilson D."/>
            <person name="Wilson R.K."/>
            <person name="Wing R.A."/>
            <person name="Wolfner M.F."/>
            <person name="Wong A."/>
            <person name="Wong G.K."/>
            <person name="Wu C.I."/>
            <person name="Wu G."/>
            <person name="Yamamoto D."/>
            <person name="Yang H.P."/>
            <person name="Yang S.P."/>
            <person name="Yorke J.A."/>
            <person name="Yoshida K."/>
            <person name="Zdobnov E."/>
            <person name="Zhang P."/>
            <person name="Zhang Y."/>
            <person name="Zimin A.V."/>
            <person name="Baldwin J."/>
            <person name="Abdouelleil A."/>
            <person name="Abdulkadir J."/>
            <person name="Abebe A."/>
            <person name="Abera B."/>
            <person name="Abreu J."/>
            <person name="Acer S.C."/>
            <person name="Aftuck L."/>
            <person name="Alexander A."/>
            <person name="An P."/>
            <person name="Anderson E."/>
            <person name="Anderson S."/>
            <person name="Arachi H."/>
            <person name="Azer M."/>
            <person name="Bachantsang P."/>
            <person name="Barry A."/>
            <person name="Bayul T."/>
            <person name="Berlin A."/>
            <person name="Bessette D."/>
            <person name="Bloom T."/>
            <person name="Blye J."/>
            <person name="Boguslavskiy L."/>
            <person name="Bonnet C."/>
            <person name="Boukhgalter B."/>
            <person name="Bourzgui I."/>
            <person name="Brown A."/>
            <person name="Cahill P."/>
            <person name="Channer S."/>
            <person name="Cheshatsang Y."/>
            <person name="Chuda L."/>
            <person name="Citroen M."/>
            <person name="Collymore A."/>
            <person name="Cooke P."/>
            <person name="Costello M."/>
            <person name="D'Aco K."/>
            <person name="Daza R."/>
            <person name="De Haan G."/>
            <person name="DeGray S."/>
            <person name="DeMaso C."/>
            <person name="Dhargay N."/>
            <person name="Dooley K."/>
            <person name="Dooley E."/>
            <person name="Doricent M."/>
            <person name="Dorje P."/>
            <person name="Dorjee K."/>
            <person name="Dupes A."/>
            <person name="Elong R."/>
            <person name="Falk J."/>
            <person name="Farina A."/>
            <person name="Faro S."/>
            <person name="Ferguson D."/>
            <person name="Fisher S."/>
            <person name="Foley C.D."/>
            <person name="Franke A."/>
            <person name="Friedrich D."/>
            <person name="Gadbois L."/>
            <person name="Gearin G."/>
            <person name="Gearin C.R."/>
            <person name="Giannoukos G."/>
            <person name="Goode T."/>
            <person name="Graham J."/>
            <person name="Grandbois E."/>
            <person name="Grewal S."/>
            <person name="Gyaltsen K."/>
            <person name="Hafez N."/>
            <person name="Hagos B."/>
            <person name="Hall J."/>
            <person name="Henson C."/>
            <person name="Hollinger A."/>
            <person name="Honan T."/>
            <person name="Huard M.D."/>
            <person name="Hughes L."/>
            <person name="Hurhula B."/>
            <person name="Husby M.E."/>
            <person name="Kamat A."/>
            <person name="Kanga B."/>
            <person name="Kashin S."/>
            <person name="Khazanovich D."/>
            <person name="Kisner P."/>
            <person name="Lance K."/>
            <person name="Lara M."/>
            <person name="Lee W."/>
            <person name="Lennon N."/>
            <person name="Letendre F."/>
            <person name="LeVine R."/>
            <person name="Lipovsky A."/>
            <person name="Liu X."/>
            <person name="Liu J."/>
            <person name="Liu S."/>
            <person name="Lokyitsang T."/>
            <person name="Lokyitsang Y."/>
            <person name="Lubonja R."/>
            <person name="Lui A."/>
            <person name="MacDonald P."/>
            <person name="Magnisalis V."/>
            <person name="Maru K."/>
            <person name="Matthews C."/>
            <person name="McCusker W."/>
            <person name="McDonough S."/>
            <person name="Mehta T."/>
            <person name="Meldrim J."/>
            <person name="Meneus L."/>
            <person name="Mihai O."/>
            <person name="Mihalev A."/>
            <person name="Mihova T."/>
            <person name="Mittelman R."/>
            <person name="Mlenga V."/>
            <person name="Montmayeur A."/>
            <person name="Mulrain L."/>
            <person name="Navidi A."/>
            <person name="Naylor J."/>
            <person name="Negash T."/>
            <person name="Nguyen T."/>
            <person name="Nguyen N."/>
            <person name="Nicol R."/>
            <person name="Norbu C."/>
            <person name="Norbu N."/>
            <person name="Novod N."/>
            <person name="O'Neill B."/>
            <person name="Osman S."/>
            <person name="Markiewicz E."/>
            <person name="Oyono O.L."/>
            <person name="Patti C."/>
            <person name="Phunkhang P."/>
            <person name="Pierre F."/>
            <person name="Priest M."/>
            <person name="Raghuraman S."/>
            <person name="Rege F."/>
            <person name="Reyes R."/>
            <person name="Rise C."/>
            <person name="Rogov P."/>
            <person name="Ross K."/>
            <person name="Ryan E."/>
            <person name="Settipalli S."/>
            <person name="Shea T."/>
            <person name="Sherpa N."/>
            <person name="Shi L."/>
            <person name="Shih D."/>
            <person name="Sparrow T."/>
            <person name="Spaulding J."/>
            <person name="Stalker J."/>
            <person name="Stange-Thomann N."/>
            <person name="Stavropoulos S."/>
            <person name="Stone C."/>
            <person name="Strader C."/>
            <person name="Tesfaye S."/>
            <person name="Thomson T."/>
            <person name="Thoulutsang Y."/>
            <person name="Thoulutsang D."/>
            <person name="Topham K."/>
            <person name="Topping I."/>
            <person name="Tsamla T."/>
            <person name="Vassiliev H."/>
            <person name="Vo A."/>
            <person name="Wangchuk T."/>
            <person name="Wangdi T."/>
            <person name="Weiand M."/>
            <person name="Wilkinson J."/>
            <person name="Wilson A."/>
            <person name="Yadav S."/>
            <person name="Young G."/>
            <person name="Yu Q."/>
            <person name="Zembek L."/>
            <person name="Zhong D."/>
            <person name="Zimmer A."/>
            <person name="Zwirko Z."/>
            <person name="Jaffe D.B."/>
            <person name="Alvarez P."/>
            <person name="Brockman W."/>
            <person name="Butler J."/>
            <person name="Chin C."/>
            <person name="Gnerre S."/>
            <person name="Grabherr M."/>
            <person name="Kleber M."/>
            <person name="Mauceli E."/>
            <person name="MacCallum I."/>
        </authorList>
    </citation>
    <scope>NUCLEOTIDE SEQUENCE [LARGE SCALE GENOMIC DNA]</scope>
    <source>
        <strain evidence="3">Tucson 15010-1051.87</strain>
    </source>
</reference>
<dbReference type="eggNOG" id="KOG4127">
    <property type="taxonomic scope" value="Eukaryota"/>
</dbReference>
<dbReference type="InterPro" id="IPR032466">
    <property type="entry name" value="Metal_Hydrolase"/>
</dbReference>
<evidence type="ECO:0000313" key="2">
    <source>
        <dbReference type="EMBL" id="EDW66930.1"/>
    </source>
</evidence>
<dbReference type="OrthoDB" id="445695at2759"/>
<keyword evidence="1" id="KW-0336">GPI-anchor</keyword>
<evidence type="ECO:0000313" key="3">
    <source>
        <dbReference type="Proteomes" id="UP000008792"/>
    </source>
</evidence>
<proteinExistence type="inferred from homology"/>
<keyword evidence="1" id="KW-0862">Zinc</keyword>
<keyword evidence="1" id="KW-0472">Membrane</keyword>
<accession>B4LYD4</accession>
<keyword evidence="1" id="KW-0479">Metal-binding</keyword>
<dbReference type="FunCoup" id="B4LYD4">
    <property type="interactions" value="7"/>
</dbReference>
<dbReference type="CDD" id="cd01301">
    <property type="entry name" value="rDP_like"/>
    <property type="match status" value="1"/>
</dbReference>
<comment type="catalytic activity">
    <reaction evidence="1">
        <text>an L-aminoacyl-L-amino acid + H2O = 2 an L-alpha-amino acid</text>
        <dbReference type="Rhea" id="RHEA:48940"/>
        <dbReference type="ChEBI" id="CHEBI:15377"/>
        <dbReference type="ChEBI" id="CHEBI:59869"/>
        <dbReference type="ChEBI" id="CHEBI:77460"/>
        <dbReference type="EC" id="3.4.13.19"/>
    </reaction>
</comment>
<dbReference type="AlphaFoldDB" id="B4LYD4"/>
<sequence>MKSRKLPKVCGLNCLTLVYLPLMLPILRCTAIGTDSGSNSGSGSSSGDADFDYRMQRVRNVLKEVPLIDGHNDLPWNIRKFLKNQLKDFHFGSDLRELAPWSSSAWSHTDLRRLKEGMVSAQFWSAYAPCSSQHLDAVQLTLEQIDLIRRLVLLYPHHMALVTSAAGIEQTHRTGKIASLIGVEGGHAIGTSLSVLRMFYQLGARYLTLTHTCNTPWADCCKVDEPGKYPHIGGLSQFGKLVVKEMNRLGMIVDLSHVSVPTMLDALATSRAPLIFSHSSAHAICNSSRNVPDHVLQRIAINGGLVMVAFYPHFVSCSGQATLYDVVAHINHIREVAGIDHVGIGAGYDGVNLVPKGLEDVSKYPHLFATLLESDKWSEGDIAKLAGRNLIRVFKEVEAVRDQMELLRVQPIDQSIPAEDIMGRSYCRYQGPRT</sequence>
<dbReference type="KEGG" id="dvi:6630017"/>
<dbReference type="FunFam" id="3.20.20.140:FF:000030">
    <property type="entry name" value="Dipeptidase"/>
    <property type="match status" value="1"/>
</dbReference>
<dbReference type="GO" id="GO:0070573">
    <property type="term" value="F:metallodipeptidase activity"/>
    <property type="evidence" value="ECO:0007669"/>
    <property type="project" value="InterPro"/>
</dbReference>
<keyword evidence="1" id="KW-1015">Disulfide bond</keyword>
<keyword evidence="1" id="KW-0732">Signal</keyword>
<dbReference type="Gene3D" id="3.20.20.140">
    <property type="entry name" value="Metal-dependent hydrolases"/>
    <property type="match status" value="1"/>
</dbReference>
<dbReference type="GO" id="GO:0006508">
    <property type="term" value="P:proteolysis"/>
    <property type="evidence" value="ECO:0007669"/>
    <property type="project" value="UniProtKB-KW"/>
</dbReference>
<keyword evidence="1 2" id="KW-0378">Hydrolase</keyword>
<dbReference type="Pfam" id="PF01244">
    <property type="entry name" value="Peptidase_M19"/>
    <property type="match status" value="1"/>
</dbReference>
<keyword evidence="1" id="KW-0645">Protease</keyword>
<keyword evidence="3" id="KW-1185">Reference proteome</keyword>
<dbReference type="EC" id="3.4.13.19" evidence="1"/>
<dbReference type="SMR" id="B4LYD4"/>
<dbReference type="EMBL" id="CH940650">
    <property type="protein sequence ID" value="EDW66930.1"/>
    <property type="molecule type" value="Genomic_DNA"/>
</dbReference>
<comment type="subunit">
    <text evidence="1">Homodimer; disulfide-linked.</text>
</comment>
<dbReference type="SUPFAM" id="SSF51556">
    <property type="entry name" value="Metallo-dependent hydrolases"/>
    <property type="match status" value="1"/>
</dbReference>
<comment type="subcellular location">
    <subcellularLocation>
        <location evidence="1">Membrane</location>
        <topology evidence="1">Lipid-anchor</topology>
        <topology evidence="1">GPI-anchor</topology>
    </subcellularLocation>
</comment>
<protein>
    <recommendedName>
        <fullName evidence="1">Dipeptidase</fullName>
        <ecNumber evidence="1">3.4.13.19</ecNumber>
    </recommendedName>
</protein>
<comment type="cofactor">
    <cofactor evidence="1">
        <name>Zn(2+)</name>
        <dbReference type="ChEBI" id="CHEBI:29105"/>
    </cofactor>
</comment>
<keyword evidence="1 2" id="KW-0224">Dipeptidase</keyword>
<dbReference type="OMA" id="QQPRACF"/>
<organism evidence="2 3">
    <name type="scientific">Drosophila virilis</name>
    <name type="common">Fruit fly</name>
    <dbReference type="NCBI Taxonomy" id="7244"/>
    <lineage>
        <taxon>Eukaryota</taxon>
        <taxon>Metazoa</taxon>
        <taxon>Ecdysozoa</taxon>
        <taxon>Arthropoda</taxon>
        <taxon>Hexapoda</taxon>
        <taxon>Insecta</taxon>
        <taxon>Pterygota</taxon>
        <taxon>Neoptera</taxon>
        <taxon>Endopterygota</taxon>
        <taxon>Diptera</taxon>
        <taxon>Brachycera</taxon>
        <taxon>Muscomorpha</taxon>
        <taxon>Ephydroidea</taxon>
        <taxon>Drosophilidae</taxon>
        <taxon>Drosophila</taxon>
    </lineage>
</organism>
<name>B4LYD4_DROVI</name>
<dbReference type="Proteomes" id="UP000008792">
    <property type="component" value="Unassembled WGS sequence"/>
</dbReference>
<dbReference type="HOGENOM" id="CLU_031404_4_2_1"/>
<gene>
    <name evidence="2" type="primary">Dvir\GJ23861</name>
    <name evidence="2" type="ORF">Dvir_GJ23861</name>
</gene>
<dbReference type="MEROPS" id="M19.A01"/>
<keyword evidence="1" id="KW-0449">Lipoprotein</keyword>
<dbReference type="PANTHER" id="PTHR10443:SF46">
    <property type="entry name" value="DIPEPTIDASE"/>
    <property type="match status" value="1"/>
</dbReference>
<feature type="chain" id="PRO_5005123225" description="Dipeptidase" evidence="1">
    <location>
        <begin position="30"/>
        <end position="434"/>
    </location>
</feature>
<keyword evidence="1" id="KW-0325">Glycoprotein</keyword>
<keyword evidence="1" id="KW-0482">Metalloprotease</keyword>
<dbReference type="PhylomeDB" id="B4LYD4"/>
<feature type="signal peptide" evidence="1">
    <location>
        <begin position="1"/>
        <end position="29"/>
    </location>
</feature>
<dbReference type="GO" id="GO:0098552">
    <property type="term" value="C:side of membrane"/>
    <property type="evidence" value="ECO:0007669"/>
    <property type="project" value="UniProtKB-KW"/>
</dbReference>
<dbReference type="PANTHER" id="PTHR10443">
    <property type="entry name" value="MICROSOMAL DIPEPTIDASE"/>
    <property type="match status" value="1"/>
</dbReference>